<proteinExistence type="predicted"/>
<reference evidence="2" key="1">
    <citation type="submission" date="2020-08" db="EMBL/GenBank/DDBJ databases">
        <title>Multicomponent nature underlies the extraordinary mechanical properties of spider dragline silk.</title>
        <authorList>
            <person name="Kono N."/>
            <person name="Nakamura H."/>
            <person name="Mori M."/>
            <person name="Yoshida Y."/>
            <person name="Ohtoshi R."/>
            <person name="Malay A.D."/>
            <person name="Moran D.A.P."/>
            <person name="Tomita M."/>
            <person name="Numata K."/>
            <person name="Arakawa K."/>
        </authorList>
    </citation>
    <scope>NUCLEOTIDE SEQUENCE</scope>
</reference>
<feature type="non-terminal residue" evidence="2">
    <location>
        <position position="1"/>
    </location>
</feature>
<feature type="compositionally biased region" description="Polar residues" evidence="1">
    <location>
        <begin position="17"/>
        <end position="26"/>
    </location>
</feature>
<protein>
    <submittedName>
        <fullName evidence="2">Uncharacterized protein</fullName>
    </submittedName>
</protein>
<comment type="caution">
    <text evidence="2">The sequence shown here is derived from an EMBL/GenBank/DDBJ whole genome shotgun (WGS) entry which is preliminary data.</text>
</comment>
<dbReference type="AlphaFoldDB" id="A0A8X6NS38"/>
<feature type="region of interest" description="Disordered" evidence="1">
    <location>
        <begin position="1"/>
        <end position="26"/>
    </location>
</feature>
<dbReference type="Proteomes" id="UP000887013">
    <property type="component" value="Unassembled WGS sequence"/>
</dbReference>
<accession>A0A8X6NS38</accession>
<keyword evidence="3" id="KW-1185">Reference proteome</keyword>
<name>A0A8X6NS38_NEPPI</name>
<gene>
    <name evidence="2" type="ORF">NPIL_409911</name>
</gene>
<evidence type="ECO:0000313" key="2">
    <source>
        <dbReference type="EMBL" id="GFT31004.1"/>
    </source>
</evidence>
<evidence type="ECO:0000256" key="1">
    <source>
        <dbReference type="SAM" id="MobiDB-lite"/>
    </source>
</evidence>
<organism evidence="2 3">
    <name type="scientific">Nephila pilipes</name>
    <name type="common">Giant wood spider</name>
    <name type="synonym">Nephila maculata</name>
    <dbReference type="NCBI Taxonomy" id="299642"/>
    <lineage>
        <taxon>Eukaryota</taxon>
        <taxon>Metazoa</taxon>
        <taxon>Ecdysozoa</taxon>
        <taxon>Arthropoda</taxon>
        <taxon>Chelicerata</taxon>
        <taxon>Arachnida</taxon>
        <taxon>Araneae</taxon>
        <taxon>Araneomorphae</taxon>
        <taxon>Entelegynae</taxon>
        <taxon>Araneoidea</taxon>
        <taxon>Nephilidae</taxon>
        <taxon>Nephila</taxon>
    </lineage>
</organism>
<evidence type="ECO:0000313" key="3">
    <source>
        <dbReference type="Proteomes" id="UP000887013"/>
    </source>
</evidence>
<feature type="compositionally biased region" description="Basic residues" evidence="1">
    <location>
        <begin position="1"/>
        <end position="16"/>
    </location>
</feature>
<dbReference type="EMBL" id="BMAW01012900">
    <property type="protein sequence ID" value="GFT31004.1"/>
    <property type="molecule type" value="Genomic_DNA"/>
</dbReference>
<sequence>GQSRKRFGTFPGRHHQQSTVSNTFVPTKSLPTTVANGLWNAGCGLFGVKAS</sequence>